<sequence length="184" mass="20590">MEDFAGDNGGISDGRTVAARPLTQREKRDRRSDEGAHDGGATRSGGGGDTVDSLDEALEAAAVGRHQHRRRKREREEVIEEYGLSSTSQPVPKYTIYASVLEQPVRISLSKLQHCHRLSIYFGFMKTETSYTIHCLLRQGFLRCDNHLKFLASCLAVFFSVLDCVVDYFWACTPSFPSIVNLIC</sequence>
<dbReference type="Proteomes" id="UP001374535">
    <property type="component" value="Chromosome 6"/>
</dbReference>
<dbReference type="AlphaFoldDB" id="A0AAQ3RUJ7"/>
<keyword evidence="3" id="KW-1185">Reference proteome</keyword>
<reference evidence="2 3" key="1">
    <citation type="journal article" date="2023" name="Life. Sci Alliance">
        <title>Evolutionary insights into 3D genome organization and epigenetic landscape of Vigna mungo.</title>
        <authorList>
            <person name="Junaid A."/>
            <person name="Singh B."/>
            <person name="Bhatia S."/>
        </authorList>
    </citation>
    <scope>NUCLEOTIDE SEQUENCE [LARGE SCALE GENOMIC DNA]</scope>
    <source>
        <strain evidence="2">Urdbean</strain>
    </source>
</reference>
<organism evidence="2 3">
    <name type="scientific">Vigna mungo</name>
    <name type="common">Black gram</name>
    <name type="synonym">Phaseolus mungo</name>
    <dbReference type="NCBI Taxonomy" id="3915"/>
    <lineage>
        <taxon>Eukaryota</taxon>
        <taxon>Viridiplantae</taxon>
        <taxon>Streptophyta</taxon>
        <taxon>Embryophyta</taxon>
        <taxon>Tracheophyta</taxon>
        <taxon>Spermatophyta</taxon>
        <taxon>Magnoliopsida</taxon>
        <taxon>eudicotyledons</taxon>
        <taxon>Gunneridae</taxon>
        <taxon>Pentapetalae</taxon>
        <taxon>rosids</taxon>
        <taxon>fabids</taxon>
        <taxon>Fabales</taxon>
        <taxon>Fabaceae</taxon>
        <taxon>Papilionoideae</taxon>
        <taxon>50 kb inversion clade</taxon>
        <taxon>NPAAA clade</taxon>
        <taxon>indigoferoid/millettioid clade</taxon>
        <taxon>Phaseoleae</taxon>
        <taxon>Vigna</taxon>
    </lineage>
</organism>
<feature type="compositionally biased region" description="Basic and acidic residues" evidence="1">
    <location>
        <begin position="23"/>
        <end position="37"/>
    </location>
</feature>
<gene>
    <name evidence="2" type="ORF">V8G54_018237</name>
</gene>
<accession>A0AAQ3RUJ7</accession>
<evidence type="ECO:0000313" key="3">
    <source>
        <dbReference type="Proteomes" id="UP001374535"/>
    </source>
</evidence>
<proteinExistence type="predicted"/>
<evidence type="ECO:0000256" key="1">
    <source>
        <dbReference type="SAM" id="MobiDB-lite"/>
    </source>
</evidence>
<dbReference type="EMBL" id="CP144695">
    <property type="protein sequence ID" value="WVZ04891.1"/>
    <property type="molecule type" value="Genomic_DNA"/>
</dbReference>
<protein>
    <submittedName>
        <fullName evidence="2">Uncharacterized protein</fullName>
    </submittedName>
</protein>
<evidence type="ECO:0000313" key="2">
    <source>
        <dbReference type="EMBL" id="WVZ04891.1"/>
    </source>
</evidence>
<name>A0AAQ3RUJ7_VIGMU</name>
<feature type="region of interest" description="Disordered" evidence="1">
    <location>
        <begin position="1"/>
        <end position="84"/>
    </location>
</feature>